<sequence length="154" mass="17599">MSLSRIRDLSLIPSTSYTYRGRRRDSYAPLDRAELQELRARMRTYDQAYIRTAIMNLGYSVVVLKLLDTRFHRIGLLFSALGAVLYMCALARRRHSNLDFADQEVPQEARSPVSSLHGSRIFGRPFRTAGNVVLLVSLLVTSTHITLFVLLFHL</sequence>
<dbReference type="HOGENOM" id="CLU_107661_1_0_1"/>
<dbReference type="EMBL" id="CAFZ01000113">
    <property type="protein sequence ID" value="CCA71288.1"/>
    <property type="molecule type" value="Genomic_DNA"/>
</dbReference>
<keyword evidence="1" id="KW-1133">Transmembrane helix</keyword>
<comment type="caution">
    <text evidence="2">The sequence shown here is derived from an EMBL/GenBank/DDBJ whole genome shotgun (WGS) entry which is preliminary data.</text>
</comment>
<keyword evidence="1" id="KW-0472">Membrane</keyword>
<dbReference type="STRING" id="1109443.G4TIY1"/>
<reference evidence="2 3" key="1">
    <citation type="journal article" date="2011" name="PLoS Pathog.">
        <title>Endophytic Life Strategies Decoded by Genome and Transcriptome Analyses of the Mutualistic Root Symbiont Piriformospora indica.</title>
        <authorList>
            <person name="Zuccaro A."/>
            <person name="Lahrmann U."/>
            <person name="Guldener U."/>
            <person name="Langen G."/>
            <person name="Pfiffi S."/>
            <person name="Biedenkopf D."/>
            <person name="Wong P."/>
            <person name="Samans B."/>
            <person name="Grimm C."/>
            <person name="Basiewicz M."/>
            <person name="Murat C."/>
            <person name="Martin F."/>
            <person name="Kogel K.H."/>
        </authorList>
    </citation>
    <scope>NUCLEOTIDE SEQUENCE [LARGE SCALE GENOMIC DNA]</scope>
    <source>
        <strain evidence="2 3">DSM 11827</strain>
    </source>
</reference>
<evidence type="ECO:0000313" key="3">
    <source>
        <dbReference type="Proteomes" id="UP000007148"/>
    </source>
</evidence>
<organism evidence="2 3">
    <name type="scientific">Serendipita indica (strain DSM 11827)</name>
    <name type="common">Root endophyte fungus</name>
    <name type="synonym">Piriformospora indica</name>
    <dbReference type="NCBI Taxonomy" id="1109443"/>
    <lineage>
        <taxon>Eukaryota</taxon>
        <taxon>Fungi</taxon>
        <taxon>Dikarya</taxon>
        <taxon>Basidiomycota</taxon>
        <taxon>Agaricomycotina</taxon>
        <taxon>Agaricomycetes</taxon>
        <taxon>Sebacinales</taxon>
        <taxon>Serendipitaceae</taxon>
        <taxon>Serendipita</taxon>
    </lineage>
</organism>
<proteinExistence type="predicted"/>
<accession>G4TIY1</accession>
<dbReference type="AlphaFoldDB" id="G4TIY1"/>
<name>G4TIY1_SERID</name>
<dbReference type="PANTHER" id="PTHR38646">
    <property type="entry name" value="YALI0F00814P"/>
    <property type="match status" value="1"/>
</dbReference>
<keyword evidence="1" id="KW-0812">Transmembrane</keyword>
<dbReference type="OrthoDB" id="2555434at2759"/>
<dbReference type="eggNOG" id="ENOG502S764">
    <property type="taxonomic scope" value="Eukaryota"/>
</dbReference>
<evidence type="ECO:0000313" key="2">
    <source>
        <dbReference type="EMBL" id="CCA71288.1"/>
    </source>
</evidence>
<feature type="transmembrane region" description="Helical" evidence="1">
    <location>
        <begin position="73"/>
        <end position="91"/>
    </location>
</feature>
<protein>
    <recommendedName>
        <fullName evidence="4">DUF202 domain-containing protein</fullName>
    </recommendedName>
</protein>
<evidence type="ECO:0008006" key="4">
    <source>
        <dbReference type="Google" id="ProtNLM"/>
    </source>
</evidence>
<dbReference type="Proteomes" id="UP000007148">
    <property type="component" value="Unassembled WGS sequence"/>
</dbReference>
<dbReference type="PANTHER" id="PTHR38646:SF1">
    <property type="entry name" value="DUF202 DOMAIN-CONTAINING PROTEIN"/>
    <property type="match status" value="1"/>
</dbReference>
<keyword evidence="3" id="KW-1185">Reference proteome</keyword>
<dbReference type="InParanoid" id="G4TIY1"/>
<feature type="transmembrane region" description="Helical" evidence="1">
    <location>
        <begin position="48"/>
        <end position="67"/>
    </location>
</feature>
<dbReference type="OMA" id="YRRYQGN"/>
<feature type="transmembrane region" description="Helical" evidence="1">
    <location>
        <begin position="132"/>
        <end position="152"/>
    </location>
</feature>
<evidence type="ECO:0000256" key="1">
    <source>
        <dbReference type="SAM" id="Phobius"/>
    </source>
</evidence>
<gene>
    <name evidence="2" type="ORF">PIIN_05227</name>
</gene>